<evidence type="ECO:0000259" key="5">
    <source>
        <dbReference type="PROSITE" id="PS50931"/>
    </source>
</evidence>
<name>D1AMD2_SEBTE</name>
<dbReference type="STRING" id="526218.Sterm_2661"/>
<dbReference type="SUPFAM" id="SSF53850">
    <property type="entry name" value="Periplasmic binding protein-like II"/>
    <property type="match status" value="1"/>
</dbReference>
<dbReference type="InterPro" id="IPR036390">
    <property type="entry name" value="WH_DNA-bd_sf"/>
</dbReference>
<dbReference type="InterPro" id="IPR005119">
    <property type="entry name" value="LysR_subst-bd"/>
</dbReference>
<evidence type="ECO:0000256" key="1">
    <source>
        <dbReference type="ARBA" id="ARBA00009437"/>
    </source>
</evidence>
<feature type="domain" description="HTH lysR-type" evidence="5">
    <location>
        <begin position="1"/>
        <end position="57"/>
    </location>
</feature>
<keyword evidence="7" id="KW-1185">Reference proteome</keyword>
<dbReference type="Proteomes" id="UP000000845">
    <property type="component" value="Chromosome"/>
</dbReference>
<dbReference type="Pfam" id="PF03466">
    <property type="entry name" value="LysR_substrate"/>
    <property type="match status" value="1"/>
</dbReference>
<evidence type="ECO:0000256" key="2">
    <source>
        <dbReference type="ARBA" id="ARBA00023015"/>
    </source>
</evidence>
<dbReference type="EMBL" id="CP001739">
    <property type="protein sequence ID" value="ACZ09506.1"/>
    <property type="molecule type" value="Genomic_DNA"/>
</dbReference>
<reference evidence="6 7" key="2">
    <citation type="journal article" date="2010" name="Stand. Genomic Sci.">
        <title>Complete genome sequence of Sebaldella termitidis type strain (NCTC 11300).</title>
        <authorList>
            <person name="Harmon-Smith M."/>
            <person name="Celia L."/>
            <person name="Chertkov O."/>
            <person name="Lapidus A."/>
            <person name="Copeland A."/>
            <person name="Glavina Del Rio T."/>
            <person name="Nolan M."/>
            <person name="Lucas S."/>
            <person name="Tice H."/>
            <person name="Cheng J.F."/>
            <person name="Han C."/>
            <person name="Detter J.C."/>
            <person name="Bruce D."/>
            <person name="Goodwin L."/>
            <person name="Pitluck S."/>
            <person name="Pati A."/>
            <person name="Liolios K."/>
            <person name="Ivanova N."/>
            <person name="Mavromatis K."/>
            <person name="Mikhailova N."/>
            <person name="Chen A."/>
            <person name="Palaniappan K."/>
            <person name="Land M."/>
            <person name="Hauser L."/>
            <person name="Chang Y.J."/>
            <person name="Jeffries C.D."/>
            <person name="Brettin T."/>
            <person name="Goker M."/>
            <person name="Beck B."/>
            <person name="Bristow J."/>
            <person name="Eisen J.A."/>
            <person name="Markowitz V."/>
            <person name="Hugenholtz P."/>
            <person name="Kyrpides N.C."/>
            <person name="Klenk H.P."/>
            <person name="Chen F."/>
        </authorList>
    </citation>
    <scope>NUCLEOTIDE SEQUENCE [LARGE SCALE GENOMIC DNA]</scope>
    <source>
        <strain evidence="7">ATCC 33386 / NCTC 11300</strain>
    </source>
</reference>
<dbReference type="InterPro" id="IPR036388">
    <property type="entry name" value="WH-like_DNA-bd_sf"/>
</dbReference>
<proteinExistence type="inferred from homology"/>
<dbReference type="PANTHER" id="PTHR30126:SF40">
    <property type="entry name" value="HTH-TYPE TRANSCRIPTIONAL REGULATOR GLTR"/>
    <property type="match status" value="1"/>
</dbReference>
<comment type="similarity">
    <text evidence="1">Belongs to the LysR transcriptional regulatory family.</text>
</comment>
<dbReference type="PRINTS" id="PR00039">
    <property type="entry name" value="HTHLYSR"/>
</dbReference>
<dbReference type="Pfam" id="PF00126">
    <property type="entry name" value="HTH_1"/>
    <property type="match status" value="1"/>
</dbReference>
<evidence type="ECO:0000256" key="4">
    <source>
        <dbReference type="ARBA" id="ARBA00023163"/>
    </source>
</evidence>
<dbReference type="GO" id="GO:0003700">
    <property type="term" value="F:DNA-binding transcription factor activity"/>
    <property type="evidence" value="ECO:0007669"/>
    <property type="project" value="InterPro"/>
</dbReference>
<dbReference type="HOGENOM" id="CLU_039613_6_2_0"/>
<gene>
    <name evidence="6" type="ordered locus">Sterm_2661</name>
</gene>
<dbReference type="KEGG" id="str:Sterm_2661"/>
<keyword evidence="4" id="KW-0804">Transcription</keyword>
<dbReference type="SUPFAM" id="SSF46785">
    <property type="entry name" value="Winged helix' DNA-binding domain"/>
    <property type="match status" value="1"/>
</dbReference>
<dbReference type="InterPro" id="IPR000847">
    <property type="entry name" value="LysR_HTH_N"/>
</dbReference>
<dbReference type="PROSITE" id="PS50931">
    <property type="entry name" value="HTH_LYSR"/>
    <property type="match status" value="1"/>
</dbReference>
<accession>D1AMD2</accession>
<dbReference type="Gene3D" id="1.10.10.10">
    <property type="entry name" value="Winged helix-like DNA-binding domain superfamily/Winged helix DNA-binding domain"/>
    <property type="match status" value="1"/>
</dbReference>
<dbReference type="CDD" id="cd05466">
    <property type="entry name" value="PBP2_LTTR_substrate"/>
    <property type="match status" value="1"/>
</dbReference>
<keyword evidence="3" id="KW-0238">DNA-binding</keyword>
<evidence type="ECO:0000313" key="7">
    <source>
        <dbReference type="Proteomes" id="UP000000845"/>
    </source>
</evidence>
<evidence type="ECO:0000313" key="6">
    <source>
        <dbReference type="EMBL" id="ACZ09506.1"/>
    </source>
</evidence>
<dbReference type="PANTHER" id="PTHR30126">
    <property type="entry name" value="HTH-TYPE TRANSCRIPTIONAL REGULATOR"/>
    <property type="match status" value="1"/>
</dbReference>
<dbReference type="AlphaFoldDB" id="D1AMD2"/>
<dbReference type="eggNOG" id="COG0583">
    <property type="taxonomic scope" value="Bacteria"/>
</dbReference>
<reference evidence="7" key="1">
    <citation type="submission" date="2009-09" db="EMBL/GenBank/DDBJ databases">
        <title>The complete chromosome of Sebaldella termitidis ATCC 33386.</title>
        <authorList>
            <consortium name="US DOE Joint Genome Institute (JGI-PGF)"/>
            <person name="Lucas S."/>
            <person name="Copeland A."/>
            <person name="Lapidus A."/>
            <person name="Glavina del Rio T."/>
            <person name="Dalin E."/>
            <person name="Tice H."/>
            <person name="Bruce D."/>
            <person name="Goodwin L."/>
            <person name="Pitluck S."/>
            <person name="Kyrpides N."/>
            <person name="Mavromatis K."/>
            <person name="Ivanova N."/>
            <person name="Mikhailova N."/>
            <person name="Sims D."/>
            <person name="Meincke L."/>
            <person name="Brettin T."/>
            <person name="Detter J.C."/>
            <person name="Han C."/>
            <person name="Larimer F."/>
            <person name="Land M."/>
            <person name="Hauser L."/>
            <person name="Markowitz V."/>
            <person name="Cheng J.F."/>
            <person name="Hugenholtz P."/>
            <person name="Woyke T."/>
            <person name="Wu D."/>
            <person name="Eisen J.A."/>
        </authorList>
    </citation>
    <scope>NUCLEOTIDE SEQUENCE [LARGE SCALE GENOMIC DNA]</scope>
    <source>
        <strain evidence="7">ATCC 33386 / NCTC 11300</strain>
    </source>
</reference>
<protein>
    <submittedName>
        <fullName evidence="6">Transcriptional regulator, LysR family</fullName>
    </submittedName>
</protein>
<dbReference type="RefSeq" id="WP_012862100.1">
    <property type="nucleotide sequence ID" value="NC_013517.1"/>
</dbReference>
<organism evidence="6 7">
    <name type="scientific">Sebaldella termitidis (strain ATCC 33386 / NCTC 11300)</name>
    <dbReference type="NCBI Taxonomy" id="526218"/>
    <lineage>
        <taxon>Bacteria</taxon>
        <taxon>Fusobacteriati</taxon>
        <taxon>Fusobacteriota</taxon>
        <taxon>Fusobacteriia</taxon>
        <taxon>Fusobacteriales</taxon>
        <taxon>Leptotrichiaceae</taxon>
        <taxon>Sebaldella</taxon>
    </lineage>
</organism>
<keyword evidence="2" id="KW-0805">Transcription regulation</keyword>
<dbReference type="Gene3D" id="3.40.190.290">
    <property type="match status" value="1"/>
</dbReference>
<evidence type="ECO:0000256" key="3">
    <source>
        <dbReference type="ARBA" id="ARBA00023125"/>
    </source>
</evidence>
<dbReference type="GO" id="GO:0000976">
    <property type="term" value="F:transcription cis-regulatory region binding"/>
    <property type="evidence" value="ECO:0007669"/>
    <property type="project" value="TreeGrafter"/>
</dbReference>
<sequence>MEIKELISFKTIVESGTFSKAADLLYYTQPTITNHIKQLEKSLGFKLFIRGWDAKLTRQGELLYSQLDNLLDHWNYFKGVASDIEKEEIGTLRIGVLEIYASQTADLIMDWTQENKPHMNIEFLLGNTEQMYNSLIQRKIDFAFSTEKEENHPKTKFSKIRDENFGFALPPSHPLLSKEIIQLSDILQYPIVIGDKTCITNRAFMKALDKNNLTGRLKQVFICSNQILIPDMVKSDRIAILPESLVINTNLNFFELEDLEMKLNYGIIVLKQRENYLSKTMKDIIKLFI</sequence>